<evidence type="ECO:0000256" key="1">
    <source>
        <dbReference type="ARBA" id="ARBA00001971"/>
    </source>
</evidence>
<dbReference type="InterPro" id="IPR036396">
    <property type="entry name" value="Cyt_P450_sf"/>
</dbReference>
<dbReference type="InterPro" id="IPR050479">
    <property type="entry name" value="CYP11_CYP27_families"/>
</dbReference>
<feature type="binding site" description="axial binding residue" evidence="8">
    <location>
        <position position="420"/>
    </location>
    <ligand>
        <name>heme</name>
        <dbReference type="ChEBI" id="CHEBI:30413"/>
    </ligand>
    <ligandPart>
        <name>Fe</name>
        <dbReference type="ChEBI" id="CHEBI:18248"/>
    </ligandPart>
</feature>
<dbReference type="PANTHER" id="PTHR24279">
    <property type="entry name" value="CYTOCHROME P450"/>
    <property type="match status" value="1"/>
</dbReference>
<evidence type="ECO:0000256" key="7">
    <source>
        <dbReference type="ARBA" id="ARBA00023033"/>
    </source>
</evidence>
<accession>A0A8X6MBL1</accession>
<keyword evidence="10" id="KW-1185">Reference proteome</keyword>
<protein>
    <recommendedName>
        <fullName evidence="11">Cytochrome P450</fullName>
    </recommendedName>
</protein>
<dbReference type="GO" id="GO:0005506">
    <property type="term" value="F:iron ion binding"/>
    <property type="evidence" value="ECO:0007669"/>
    <property type="project" value="InterPro"/>
</dbReference>
<name>A0A8X6MBL1_NEPPI</name>
<evidence type="ECO:0000256" key="4">
    <source>
        <dbReference type="ARBA" id="ARBA00022723"/>
    </source>
</evidence>
<dbReference type="GO" id="GO:0004497">
    <property type="term" value="F:monooxygenase activity"/>
    <property type="evidence" value="ECO:0007669"/>
    <property type="project" value="UniProtKB-KW"/>
</dbReference>
<keyword evidence="6 8" id="KW-0408">Iron</keyword>
<evidence type="ECO:0000256" key="3">
    <source>
        <dbReference type="ARBA" id="ARBA00022617"/>
    </source>
</evidence>
<organism evidence="9 10">
    <name type="scientific">Nephila pilipes</name>
    <name type="common">Giant wood spider</name>
    <name type="synonym">Nephila maculata</name>
    <dbReference type="NCBI Taxonomy" id="299642"/>
    <lineage>
        <taxon>Eukaryota</taxon>
        <taxon>Metazoa</taxon>
        <taxon>Ecdysozoa</taxon>
        <taxon>Arthropoda</taxon>
        <taxon>Chelicerata</taxon>
        <taxon>Arachnida</taxon>
        <taxon>Araneae</taxon>
        <taxon>Araneomorphae</taxon>
        <taxon>Entelegynae</taxon>
        <taxon>Araneoidea</taxon>
        <taxon>Nephilidae</taxon>
        <taxon>Nephila</taxon>
    </lineage>
</organism>
<comment type="caution">
    <text evidence="9">The sequence shown here is derived from an EMBL/GenBank/DDBJ whole genome shotgun (WGS) entry which is preliminary data.</text>
</comment>
<dbReference type="PANTHER" id="PTHR24279:SF120">
    <property type="entry name" value="CYTOCHROME P450"/>
    <property type="match status" value="1"/>
</dbReference>
<dbReference type="InterPro" id="IPR001128">
    <property type="entry name" value="Cyt_P450"/>
</dbReference>
<dbReference type="AlphaFoldDB" id="A0A8X6MBL1"/>
<dbReference type="SUPFAM" id="SSF48264">
    <property type="entry name" value="Cytochrome P450"/>
    <property type="match status" value="1"/>
</dbReference>
<evidence type="ECO:0000313" key="9">
    <source>
        <dbReference type="EMBL" id="GFS37930.1"/>
    </source>
</evidence>
<dbReference type="PRINTS" id="PR00463">
    <property type="entry name" value="EP450I"/>
</dbReference>
<sequence length="473" mass="55559">MGVHKIYLKNVEMSWKRYFTAVKTFQDVPSFTAATEVYNTCRMHEAYASWHKEKGTLIRERNKHGNDCLHVFRIQDFNKAYEGRSFNKDLSKGSRQMIQKYRMNNPTKFFSLGNSNRYNSSLELRDFVEFCHFGPERRMLDYQLDFNMRKLILCILNTKNSDVDIFHCLLLLIYENMGHFMFNTSLESLSALGNKEAFNMILALLETSDIMYRSVYNVLRTGDYDLLKKNQDFLYSIIRRYVIQTTNSPKQSLTKLLQNLDMSTEQIITSFIDFFQESIEPVSLTLTWALYHLARYPEIQEEFRRKIRKTVSFPIHKSCFLKGGDKDLLYFHNGEIVDYFNKILVETFRLNYPTIGLKKVLSTSQNIGGYLIPANTLVTTQNQLVGRMAEYFPDPLKFDPERDINYHTLILMPFGFGQTCAASWLAKRQMLAALVRMISSFEISYHYNEIGSINKLYNHPEQIIYLTLKETQI</sequence>
<evidence type="ECO:0008006" key="11">
    <source>
        <dbReference type="Google" id="ProtNLM"/>
    </source>
</evidence>
<dbReference type="InterPro" id="IPR002401">
    <property type="entry name" value="Cyt_P450_E_grp-I"/>
</dbReference>
<reference evidence="9" key="1">
    <citation type="submission" date="2020-08" db="EMBL/GenBank/DDBJ databases">
        <title>Multicomponent nature underlies the extraordinary mechanical properties of spider dragline silk.</title>
        <authorList>
            <person name="Kono N."/>
            <person name="Nakamura H."/>
            <person name="Mori M."/>
            <person name="Yoshida Y."/>
            <person name="Ohtoshi R."/>
            <person name="Malay A.D."/>
            <person name="Moran D.A.P."/>
            <person name="Tomita M."/>
            <person name="Numata K."/>
            <person name="Arakawa K."/>
        </authorList>
    </citation>
    <scope>NUCLEOTIDE SEQUENCE</scope>
</reference>
<evidence type="ECO:0000313" key="10">
    <source>
        <dbReference type="Proteomes" id="UP000887013"/>
    </source>
</evidence>
<dbReference type="GO" id="GO:0020037">
    <property type="term" value="F:heme binding"/>
    <property type="evidence" value="ECO:0007669"/>
    <property type="project" value="InterPro"/>
</dbReference>
<evidence type="ECO:0000256" key="8">
    <source>
        <dbReference type="PIRSR" id="PIRSR602401-1"/>
    </source>
</evidence>
<keyword evidence="5" id="KW-0560">Oxidoreductase</keyword>
<dbReference type="OrthoDB" id="3945418at2759"/>
<comment type="similarity">
    <text evidence="2">Belongs to the cytochrome P450 family.</text>
</comment>
<dbReference type="GO" id="GO:0016705">
    <property type="term" value="F:oxidoreductase activity, acting on paired donors, with incorporation or reduction of molecular oxygen"/>
    <property type="evidence" value="ECO:0007669"/>
    <property type="project" value="InterPro"/>
</dbReference>
<keyword evidence="3 8" id="KW-0349">Heme</keyword>
<dbReference type="Pfam" id="PF00067">
    <property type="entry name" value="p450"/>
    <property type="match status" value="1"/>
</dbReference>
<keyword evidence="4 8" id="KW-0479">Metal-binding</keyword>
<keyword evidence="7" id="KW-0503">Monooxygenase</keyword>
<comment type="cofactor">
    <cofactor evidence="1 8">
        <name>heme</name>
        <dbReference type="ChEBI" id="CHEBI:30413"/>
    </cofactor>
</comment>
<dbReference type="Proteomes" id="UP000887013">
    <property type="component" value="Unassembled WGS sequence"/>
</dbReference>
<dbReference type="EMBL" id="BMAW01089069">
    <property type="protein sequence ID" value="GFS37930.1"/>
    <property type="molecule type" value="Genomic_DNA"/>
</dbReference>
<proteinExistence type="inferred from homology"/>
<dbReference type="Gene3D" id="1.10.630.10">
    <property type="entry name" value="Cytochrome P450"/>
    <property type="match status" value="1"/>
</dbReference>
<evidence type="ECO:0000256" key="5">
    <source>
        <dbReference type="ARBA" id="ARBA00023002"/>
    </source>
</evidence>
<evidence type="ECO:0000256" key="6">
    <source>
        <dbReference type="ARBA" id="ARBA00023004"/>
    </source>
</evidence>
<evidence type="ECO:0000256" key="2">
    <source>
        <dbReference type="ARBA" id="ARBA00010617"/>
    </source>
</evidence>
<gene>
    <name evidence="9" type="primary">Cyp27a1</name>
    <name evidence="9" type="ORF">NPIL_500851</name>
</gene>